<accession>A0A0B6Z185</accession>
<organism evidence="1">
    <name type="scientific">Arion vulgaris</name>
    <dbReference type="NCBI Taxonomy" id="1028688"/>
    <lineage>
        <taxon>Eukaryota</taxon>
        <taxon>Metazoa</taxon>
        <taxon>Spiralia</taxon>
        <taxon>Lophotrochozoa</taxon>
        <taxon>Mollusca</taxon>
        <taxon>Gastropoda</taxon>
        <taxon>Heterobranchia</taxon>
        <taxon>Euthyneura</taxon>
        <taxon>Panpulmonata</taxon>
        <taxon>Eupulmonata</taxon>
        <taxon>Stylommatophora</taxon>
        <taxon>Helicina</taxon>
        <taxon>Arionoidea</taxon>
        <taxon>Arionidae</taxon>
        <taxon>Arion</taxon>
    </lineage>
</organism>
<name>A0A0B6Z185_9EUPU</name>
<protein>
    <submittedName>
        <fullName evidence="1">Uncharacterized protein</fullName>
    </submittedName>
</protein>
<gene>
    <name evidence="1" type="primary">ORF44921</name>
</gene>
<feature type="non-terminal residue" evidence="1">
    <location>
        <position position="98"/>
    </location>
</feature>
<proteinExistence type="predicted"/>
<reference evidence="1" key="1">
    <citation type="submission" date="2014-12" db="EMBL/GenBank/DDBJ databases">
        <title>Insight into the proteome of Arion vulgaris.</title>
        <authorList>
            <person name="Aradska J."/>
            <person name="Bulat T."/>
            <person name="Smidak R."/>
            <person name="Sarate P."/>
            <person name="Gangsoo J."/>
            <person name="Sialana F."/>
            <person name="Bilban M."/>
            <person name="Lubec G."/>
        </authorList>
    </citation>
    <scope>NUCLEOTIDE SEQUENCE</scope>
    <source>
        <tissue evidence="1">Skin</tissue>
    </source>
</reference>
<dbReference type="AlphaFoldDB" id="A0A0B6Z185"/>
<dbReference type="EMBL" id="HACG01015479">
    <property type="protein sequence ID" value="CEK62344.1"/>
    <property type="molecule type" value="Transcribed_RNA"/>
</dbReference>
<feature type="non-terminal residue" evidence="1">
    <location>
        <position position="1"/>
    </location>
</feature>
<evidence type="ECO:0000313" key="1">
    <source>
        <dbReference type="EMBL" id="CEK62344.1"/>
    </source>
</evidence>
<sequence length="98" mass="11156">ENDNVNKLRSFLCNYLVKLLLFVQGKEHLNSSPLRGDFTDNVIVTVFAFVAYIDQEDGTVILFEVLNSLTEPQIICQFIEHLLDNVKFIPACRPLVEG</sequence>